<evidence type="ECO:0000313" key="2">
    <source>
        <dbReference type="Proteomes" id="UP000177092"/>
    </source>
</evidence>
<reference evidence="1 2" key="1">
    <citation type="journal article" date="2016" name="Nat. Commun.">
        <title>Thousands of microbial genomes shed light on interconnected biogeochemical processes in an aquifer system.</title>
        <authorList>
            <person name="Anantharaman K."/>
            <person name="Brown C.T."/>
            <person name="Hug L.A."/>
            <person name="Sharon I."/>
            <person name="Castelle C.J."/>
            <person name="Probst A.J."/>
            <person name="Thomas B.C."/>
            <person name="Singh A."/>
            <person name="Wilkins M.J."/>
            <person name="Karaoz U."/>
            <person name="Brodie E.L."/>
            <person name="Williams K.H."/>
            <person name="Hubbard S.S."/>
            <person name="Banfield J.F."/>
        </authorList>
    </citation>
    <scope>NUCLEOTIDE SEQUENCE [LARGE SCALE GENOMIC DNA]</scope>
</reference>
<evidence type="ECO:0008006" key="3">
    <source>
        <dbReference type="Google" id="ProtNLM"/>
    </source>
</evidence>
<organism evidence="1 2">
    <name type="scientific">Candidatus Gottesmanbacteria bacterium RIFCSPHIGHO2_02_FULL_40_13</name>
    <dbReference type="NCBI Taxonomy" id="1798384"/>
    <lineage>
        <taxon>Bacteria</taxon>
        <taxon>Candidatus Gottesmaniibacteriota</taxon>
    </lineage>
</organism>
<dbReference type="EMBL" id="MFJN01000052">
    <property type="protein sequence ID" value="OGG20230.1"/>
    <property type="molecule type" value="Genomic_DNA"/>
</dbReference>
<name>A0A1F6A692_9BACT</name>
<comment type="caution">
    <text evidence="1">The sequence shown here is derived from an EMBL/GenBank/DDBJ whole genome shotgun (WGS) entry which is preliminary data.</text>
</comment>
<evidence type="ECO:0000313" key="1">
    <source>
        <dbReference type="EMBL" id="OGG20230.1"/>
    </source>
</evidence>
<gene>
    <name evidence="1" type="ORF">A3D03_03310</name>
</gene>
<proteinExistence type="predicted"/>
<protein>
    <recommendedName>
        <fullName evidence="3">Antitoxin</fullName>
    </recommendedName>
</protein>
<dbReference type="Proteomes" id="UP000177092">
    <property type="component" value="Unassembled WGS sequence"/>
</dbReference>
<dbReference type="STRING" id="1798384.A3D03_03310"/>
<sequence length="93" mass="10779">MIKKIKLDKYEQTIETALAAGKFRRVKNFAAEKNKLVKAAQNTLNKMRNINLRVSIRDLMKLKSRVEETGIPYQTLVRSLIRQYTSGQVQLQV</sequence>
<accession>A0A1F6A692</accession>
<dbReference type="AlphaFoldDB" id="A0A1F6A692"/>